<organism evidence="1">
    <name type="scientific">marine metagenome</name>
    <dbReference type="NCBI Taxonomy" id="408172"/>
    <lineage>
        <taxon>unclassified sequences</taxon>
        <taxon>metagenomes</taxon>
        <taxon>ecological metagenomes</taxon>
    </lineage>
</organism>
<evidence type="ECO:0000313" key="1">
    <source>
        <dbReference type="EMBL" id="SVD45988.1"/>
    </source>
</evidence>
<gene>
    <name evidence="1" type="ORF">METZ01_LOCUS398842</name>
</gene>
<reference evidence="1" key="1">
    <citation type="submission" date="2018-05" db="EMBL/GenBank/DDBJ databases">
        <authorList>
            <person name="Lanie J.A."/>
            <person name="Ng W.-L."/>
            <person name="Kazmierczak K.M."/>
            <person name="Andrzejewski T.M."/>
            <person name="Davidsen T.M."/>
            <person name="Wayne K.J."/>
            <person name="Tettelin H."/>
            <person name="Glass J.I."/>
            <person name="Rusch D."/>
            <person name="Podicherti R."/>
            <person name="Tsui H.-C.T."/>
            <person name="Winkler M.E."/>
        </authorList>
    </citation>
    <scope>NUCLEOTIDE SEQUENCE</scope>
</reference>
<sequence length="37" mass="4279">MPIKEDFCRGDKKPIGKINYNDGENFHWVWPSQAGEA</sequence>
<feature type="non-terminal residue" evidence="1">
    <location>
        <position position="37"/>
    </location>
</feature>
<protein>
    <submittedName>
        <fullName evidence="1">Uncharacterized protein</fullName>
    </submittedName>
</protein>
<dbReference type="EMBL" id="UINC01152032">
    <property type="protein sequence ID" value="SVD45988.1"/>
    <property type="molecule type" value="Genomic_DNA"/>
</dbReference>
<dbReference type="AlphaFoldDB" id="A0A382VJA3"/>
<accession>A0A382VJA3</accession>
<name>A0A382VJA3_9ZZZZ</name>
<proteinExistence type="predicted"/>